<dbReference type="Proteomes" id="UP001501637">
    <property type="component" value="Unassembled WGS sequence"/>
</dbReference>
<evidence type="ECO:0000256" key="1">
    <source>
        <dbReference type="SAM" id="MobiDB-lite"/>
    </source>
</evidence>
<proteinExistence type="predicted"/>
<organism evidence="2 3">
    <name type="scientific">Streptomyces rectiviolaceus</name>
    <dbReference type="NCBI Taxonomy" id="332591"/>
    <lineage>
        <taxon>Bacteria</taxon>
        <taxon>Bacillati</taxon>
        <taxon>Actinomycetota</taxon>
        <taxon>Actinomycetes</taxon>
        <taxon>Kitasatosporales</taxon>
        <taxon>Streptomycetaceae</taxon>
        <taxon>Streptomyces</taxon>
    </lineage>
</organism>
<feature type="region of interest" description="Disordered" evidence="1">
    <location>
        <begin position="62"/>
        <end position="96"/>
    </location>
</feature>
<evidence type="ECO:0000313" key="2">
    <source>
        <dbReference type="EMBL" id="GAA3112836.1"/>
    </source>
</evidence>
<dbReference type="EMBL" id="BAAAUG010000069">
    <property type="protein sequence ID" value="GAA3112836.1"/>
    <property type="molecule type" value="Genomic_DNA"/>
</dbReference>
<accession>A0ABP6MIA4</accession>
<sequence>MEETQVEVCAHLVADPQAFELVQPGKCALHDPTGLSALIAGVLIDMASTVFTAVPIAVQLEGSRPAPPVHPKRGEDNGARSPLAQRGRARDSGAVV</sequence>
<name>A0ABP6MIA4_9ACTN</name>
<gene>
    <name evidence="2" type="ORF">GCM10010449_38870</name>
</gene>
<evidence type="ECO:0000313" key="3">
    <source>
        <dbReference type="Proteomes" id="UP001501637"/>
    </source>
</evidence>
<comment type="caution">
    <text evidence="2">The sequence shown here is derived from an EMBL/GenBank/DDBJ whole genome shotgun (WGS) entry which is preliminary data.</text>
</comment>
<reference evidence="3" key="1">
    <citation type="journal article" date="2019" name="Int. J. Syst. Evol. Microbiol.">
        <title>The Global Catalogue of Microorganisms (GCM) 10K type strain sequencing project: providing services to taxonomists for standard genome sequencing and annotation.</title>
        <authorList>
            <consortium name="The Broad Institute Genomics Platform"/>
            <consortium name="The Broad Institute Genome Sequencing Center for Infectious Disease"/>
            <person name="Wu L."/>
            <person name="Ma J."/>
        </authorList>
    </citation>
    <scope>NUCLEOTIDE SEQUENCE [LARGE SCALE GENOMIC DNA]</scope>
    <source>
        <strain evidence="3">JCM 9092</strain>
    </source>
</reference>
<keyword evidence="3" id="KW-1185">Reference proteome</keyword>
<protein>
    <submittedName>
        <fullName evidence="2">Uncharacterized protein</fullName>
    </submittedName>
</protein>